<accession>A0A1D9G8G3</accession>
<evidence type="ECO:0000313" key="1">
    <source>
        <dbReference type="EMBL" id="AOY83912.2"/>
    </source>
</evidence>
<organism evidence="1">
    <name type="scientific">Moorena producens (strain JHB)</name>
    <dbReference type="NCBI Taxonomy" id="1454205"/>
    <lineage>
        <taxon>Bacteria</taxon>
        <taxon>Bacillati</taxon>
        <taxon>Cyanobacteriota</taxon>
        <taxon>Cyanophyceae</taxon>
        <taxon>Coleofasciculales</taxon>
        <taxon>Coleofasciculaceae</taxon>
        <taxon>Moorena</taxon>
    </lineage>
</organism>
<dbReference type="EMBL" id="CP017708">
    <property type="protein sequence ID" value="AOY83912.2"/>
    <property type="molecule type" value="Genomic_DNA"/>
</dbReference>
<proteinExistence type="predicted"/>
<name>A0A1D9G8G3_MOOP1</name>
<dbReference type="AlphaFoldDB" id="A0A1D9G8G3"/>
<dbReference type="Proteomes" id="UP000176944">
    <property type="component" value="Chromosome"/>
</dbReference>
<sequence>MGLDGLVIDGLVIDGLVIDGLVIDGLVIDGLVIDGLVSLTFNSGGNGVFGVLLDRLGEAVGKNKGGVLTDGREDGVIVGRGSPKNLGSGEVWAVAGLRSAITVCPVSSNSSQPVTLISVLGFLNWSDTLIIIGLAL</sequence>
<reference evidence="1" key="1">
    <citation type="journal article" date="2017" name="Proc. Natl. Acad. Sci. U.S.A.">
        <title>Comparative genomics uncovers the prolific and distinctive metabolic potential of the cyanobacterial genus Moorea.</title>
        <authorList>
            <person name="Leao T."/>
            <person name="Castelao G."/>
            <person name="Korobeynikov A."/>
            <person name="Monroe E.A."/>
            <person name="Podell S."/>
            <person name="Glukhov E."/>
            <person name="Allen E.E."/>
            <person name="Gerwick W.H."/>
            <person name="Gerwick L."/>
        </authorList>
    </citation>
    <scope>NUCLEOTIDE SEQUENCE</scope>
    <source>
        <strain evidence="1">JHB</strain>
    </source>
</reference>
<protein>
    <submittedName>
        <fullName evidence="1">Uncharacterized protein</fullName>
    </submittedName>
</protein>
<reference evidence="1" key="2">
    <citation type="submission" date="2022-10" db="EMBL/GenBank/DDBJ databases">
        <authorList>
            <person name="Ngo T.-E."/>
        </authorList>
    </citation>
    <scope>NUCLEOTIDE SEQUENCE</scope>
    <source>
        <strain evidence="1">JHB</strain>
    </source>
</reference>
<gene>
    <name evidence="1" type="ORF">BJP36_32305</name>
</gene>